<dbReference type="PATRIC" id="fig|314722.6.peg.892"/>
<feature type="transmembrane region" description="Helical" evidence="1">
    <location>
        <begin position="502"/>
        <end position="522"/>
    </location>
</feature>
<feature type="transmembrane region" description="Helical" evidence="1">
    <location>
        <begin position="156"/>
        <end position="173"/>
    </location>
</feature>
<dbReference type="KEGG" id="psuw:WQ53_04275"/>
<feature type="transmembrane region" description="Helical" evidence="1">
    <location>
        <begin position="122"/>
        <end position="144"/>
    </location>
</feature>
<dbReference type="RefSeq" id="WP_052630735.1">
    <property type="nucleotide sequence ID" value="NZ_CP011144.1"/>
</dbReference>
<keyword evidence="1" id="KW-1133">Transmembrane helix</keyword>
<feature type="transmembrane region" description="Helical" evidence="1">
    <location>
        <begin position="48"/>
        <end position="67"/>
    </location>
</feature>
<sequence length="531" mass="55177">MTQPRHPPRWFVAGDLNGFFGLVVDNLSILGFIALALIGIFGFPAEVVYTRMFPGTALGVLVGNLAYTAMARRLAARSGRDDVTAMPLGLDAPTSIGMALLVLGPGFLAFRQQGLDEQAAALATWQLGMASLVVMGTLKLALSFCGDAITRVVPRAALLGSIGGAALTLLGFLPLIETLRSPVAGLVTLGLLLYVLVARGRLPVRVPGVLLALLVGTALYYALGLAGWGMPGFALPQAVTLAIALPLPGTGFIAGLPATVPYLPLLLPFGLLMVVGGINVAESARAAGDDYRTRDVLLVEAVSTLVAGVCGGVAQTTPYIGQPAYKHMGARHGYTLLAGLFIGLGGVFGYLAGLVQWLPVAVLAPIIVYVGLDITVQAFHATERRHAPAVALAFLPSVAYLLAIKLGNPAWIAPERHATLYAAVDGHGLPELATIVTLGNGFIITAMLWSTALVAMIDGRVRRAAGVLLLAGALTLFGFVHSVDPRGGIYWPWALEGLPKLIAWQFAAAYGALAALLALLSLQKQGAAAPD</sequence>
<feature type="transmembrane region" description="Helical" evidence="1">
    <location>
        <begin position="88"/>
        <end position="110"/>
    </location>
</feature>
<feature type="transmembrane region" description="Helical" evidence="1">
    <location>
        <begin position="301"/>
        <end position="321"/>
    </location>
</feature>
<keyword evidence="3" id="KW-1185">Reference proteome</keyword>
<accession>A0A0E3Z0L0</accession>
<proteinExistence type="predicted"/>
<evidence type="ECO:0000256" key="1">
    <source>
        <dbReference type="SAM" id="Phobius"/>
    </source>
</evidence>
<dbReference type="PANTHER" id="PTHR31610">
    <property type="entry name" value="SLR0360 PROTEIN"/>
    <property type="match status" value="1"/>
</dbReference>
<gene>
    <name evidence="2" type="ORF">WQ53_04275</name>
</gene>
<feature type="transmembrane region" description="Helical" evidence="1">
    <location>
        <begin position="209"/>
        <end position="228"/>
    </location>
</feature>
<evidence type="ECO:0000313" key="3">
    <source>
        <dbReference type="Proteomes" id="UP000033067"/>
    </source>
</evidence>
<reference evidence="2 3" key="1">
    <citation type="journal article" date="2015" name="Genome Announc.">
        <title>Complete Genome Sequence of Pseudoxanthomonas suwonensis Strain J1, a Cellulose-Degrading Bacterium Isolated from Leaf- and Wood-Enriched Soil.</title>
        <authorList>
            <person name="Hou L."/>
            <person name="Jiang J."/>
            <person name="Xu Z."/>
            <person name="Zhou Y."/>
            <person name="Leung F.C."/>
        </authorList>
    </citation>
    <scope>NUCLEOTIDE SEQUENCE [LARGE SCALE GENOMIC DNA]</scope>
    <source>
        <strain evidence="2 3">J1</strain>
    </source>
</reference>
<name>A0A0E3Z0L0_9GAMM</name>
<keyword evidence="1" id="KW-0812">Transmembrane</keyword>
<feature type="transmembrane region" description="Helical" evidence="1">
    <location>
        <begin position="234"/>
        <end position="255"/>
    </location>
</feature>
<feature type="transmembrane region" description="Helical" evidence="1">
    <location>
        <begin position="464"/>
        <end position="482"/>
    </location>
</feature>
<dbReference type="AlphaFoldDB" id="A0A0E3Z0L0"/>
<feature type="transmembrane region" description="Helical" evidence="1">
    <location>
        <begin position="262"/>
        <end position="281"/>
    </location>
</feature>
<dbReference type="Proteomes" id="UP000033067">
    <property type="component" value="Chromosome"/>
</dbReference>
<keyword evidence="1" id="KW-0472">Membrane</keyword>
<feature type="transmembrane region" description="Helical" evidence="1">
    <location>
        <begin position="432"/>
        <end position="457"/>
    </location>
</feature>
<feature type="transmembrane region" description="Helical" evidence="1">
    <location>
        <begin position="357"/>
        <end position="376"/>
    </location>
</feature>
<organism evidence="2 3">
    <name type="scientific">Pseudoxanthomonas suwonensis</name>
    <dbReference type="NCBI Taxonomy" id="314722"/>
    <lineage>
        <taxon>Bacteria</taxon>
        <taxon>Pseudomonadati</taxon>
        <taxon>Pseudomonadota</taxon>
        <taxon>Gammaproteobacteria</taxon>
        <taxon>Lysobacterales</taxon>
        <taxon>Lysobacteraceae</taxon>
        <taxon>Pseudoxanthomonas</taxon>
    </lineage>
</organism>
<feature type="transmembrane region" description="Helical" evidence="1">
    <location>
        <begin position="333"/>
        <end position="351"/>
    </location>
</feature>
<protein>
    <submittedName>
        <fullName evidence="2">Membrane protein</fullName>
    </submittedName>
</protein>
<feature type="transmembrane region" description="Helical" evidence="1">
    <location>
        <begin position="20"/>
        <end position="42"/>
    </location>
</feature>
<feature type="transmembrane region" description="Helical" evidence="1">
    <location>
        <begin position="388"/>
        <end position="412"/>
    </location>
</feature>
<evidence type="ECO:0000313" key="2">
    <source>
        <dbReference type="EMBL" id="AKC86104.1"/>
    </source>
</evidence>
<feature type="transmembrane region" description="Helical" evidence="1">
    <location>
        <begin position="179"/>
        <end position="197"/>
    </location>
</feature>
<dbReference type="OrthoDB" id="3320984at2"/>
<dbReference type="PANTHER" id="PTHR31610:SF0">
    <property type="entry name" value="SLC26A_SULP TRANSPORTER DOMAIN-CONTAINING PROTEIN"/>
    <property type="match status" value="1"/>
</dbReference>
<dbReference type="EMBL" id="CP011144">
    <property type="protein sequence ID" value="AKC86104.1"/>
    <property type="molecule type" value="Genomic_DNA"/>
</dbReference>